<keyword evidence="1" id="KW-0812">Transmembrane</keyword>
<evidence type="ECO:0000313" key="2">
    <source>
        <dbReference type="EMBL" id="KAK7259676.1"/>
    </source>
</evidence>
<gene>
    <name evidence="2" type="ORF">RIF29_25289</name>
</gene>
<proteinExistence type="predicted"/>
<keyword evidence="1" id="KW-1133">Transmembrane helix</keyword>
<name>A0AAN9I427_CROPI</name>
<sequence length="120" mass="13762">MRIKSYISVGISFILTLHTEEAFLSIFFSSLRSFSQSFLNKRPGSSHFHLLLDSIEFIAQVQFLSLPAKRKGYSGLYTEFELRYLDFSSYTSIFHITFNSGLLLYIPLLCSCLLVEICVP</sequence>
<evidence type="ECO:0000313" key="3">
    <source>
        <dbReference type="Proteomes" id="UP001372338"/>
    </source>
</evidence>
<keyword evidence="3" id="KW-1185">Reference proteome</keyword>
<dbReference type="EMBL" id="JAYWIO010000005">
    <property type="protein sequence ID" value="KAK7259676.1"/>
    <property type="molecule type" value="Genomic_DNA"/>
</dbReference>
<evidence type="ECO:0000256" key="1">
    <source>
        <dbReference type="SAM" id="Phobius"/>
    </source>
</evidence>
<dbReference type="AlphaFoldDB" id="A0AAN9I427"/>
<feature type="transmembrane region" description="Helical" evidence="1">
    <location>
        <begin position="87"/>
        <end position="108"/>
    </location>
</feature>
<keyword evidence="1" id="KW-0472">Membrane</keyword>
<reference evidence="2 3" key="1">
    <citation type="submission" date="2024-01" db="EMBL/GenBank/DDBJ databases">
        <title>The genomes of 5 underutilized Papilionoideae crops provide insights into root nodulation and disease resistanc.</title>
        <authorList>
            <person name="Yuan L."/>
        </authorList>
    </citation>
    <scope>NUCLEOTIDE SEQUENCE [LARGE SCALE GENOMIC DNA]</scope>
    <source>
        <strain evidence="2">ZHUSHIDOU_FW_LH</strain>
        <tissue evidence="2">Leaf</tissue>
    </source>
</reference>
<dbReference type="Proteomes" id="UP001372338">
    <property type="component" value="Unassembled WGS sequence"/>
</dbReference>
<protein>
    <submittedName>
        <fullName evidence="2">Uncharacterized protein</fullName>
    </submittedName>
</protein>
<organism evidence="2 3">
    <name type="scientific">Crotalaria pallida</name>
    <name type="common">Smooth rattlebox</name>
    <name type="synonym">Crotalaria striata</name>
    <dbReference type="NCBI Taxonomy" id="3830"/>
    <lineage>
        <taxon>Eukaryota</taxon>
        <taxon>Viridiplantae</taxon>
        <taxon>Streptophyta</taxon>
        <taxon>Embryophyta</taxon>
        <taxon>Tracheophyta</taxon>
        <taxon>Spermatophyta</taxon>
        <taxon>Magnoliopsida</taxon>
        <taxon>eudicotyledons</taxon>
        <taxon>Gunneridae</taxon>
        <taxon>Pentapetalae</taxon>
        <taxon>rosids</taxon>
        <taxon>fabids</taxon>
        <taxon>Fabales</taxon>
        <taxon>Fabaceae</taxon>
        <taxon>Papilionoideae</taxon>
        <taxon>50 kb inversion clade</taxon>
        <taxon>genistoids sensu lato</taxon>
        <taxon>core genistoids</taxon>
        <taxon>Crotalarieae</taxon>
        <taxon>Crotalaria</taxon>
    </lineage>
</organism>
<accession>A0AAN9I427</accession>
<comment type="caution">
    <text evidence="2">The sequence shown here is derived from an EMBL/GenBank/DDBJ whole genome shotgun (WGS) entry which is preliminary data.</text>
</comment>